<dbReference type="EMBL" id="CP088279">
    <property type="protein sequence ID" value="UGX89809.1"/>
    <property type="molecule type" value="Genomic_DNA"/>
</dbReference>
<feature type="domain" description="FAD-dependent oxidoreductase 2 FAD-binding" evidence="3">
    <location>
        <begin position="29"/>
        <end position="58"/>
    </location>
</feature>
<protein>
    <submittedName>
        <fullName evidence="4">Tryptophan 7-halogenase</fullName>
    </submittedName>
</protein>
<dbReference type="SUPFAM" id="SSF51905">
    <property type="entry name" value="FAD/NAD(P)-binding domain"/>
    <property type="match status" value="1"/>
</dbReference>
<dbReference type="InterPro" id="IPR050816">
    <property type="entry name" value="Flavin-dep_Halogenase_NPB"/>
</dbReference>
<reference evidence="4 5" key="1">
    <citation type="journal article" date="2017" name="Syst. Appl. Microbiol.">
        <title>Soybeans inoculated with root zone soils of Canadian native legumes harbour diverse and novel Bradyrhizobium spp. that possess agricultural potential.</title>
        <authorList>
            <person name="Bromfield E.S.P."/>
            <person name="Cloutier S."/>
            <person name="Tambong J.T."/>
            <person name="Tran Thi T.V."/>
        </authorList>
    </citation>
    <scope>NUCLEOTIDE SEQUENCE [LARGE SCALE GENOMIC DNA]</scope>
    <source>
        <strain evidence="4 5">323S2</strain>
    </source>
</reference>
<evidence type="ECO:0000313" key="4">
    <source>
        <dbReference type="EMBL" id="UGX89809.1"/>
    </source>
</evidence>
<evidence type="ECO:0000313" key="5">
    <source>
        <dbReference type="Proteomes" id="UP000564836"/>
    </source>
</evidence>
<keyword evidence="1" id="KW-0285">Flavoprotein</keyword>
<dbReference type="GO" id="GO:0004497">
    <property type="term" value="F:monooxygenase activity"/>
    <property type="evidence" value="ECO:0007669"/>
    <property type="project" value="InterPro"/>
</dbReference>
<dbReference type="InterPro" id="IPR003953">
    <property type="entry name" value="FAD-dep_OxRdtase_2_FAD-bd"/>
</dbReference>
<accession>A0A9X9YFV4</accession>
<dbReference type="Gene3D" id="3.50.50.60">
    <property type="entry name" value="FAD/NAD(P)-binding domain"/>
    <property type="match status" value="1"/>
</dbReference>
<keyword evidence="4" id="KW-0614">Plasmid</keyword>
<dbReference type="InterPro" id="IPR006905">
    <property type="entry name" value="Flavin_halogenase"/>
</dbReference>
<dbReference type="Proteomes" id="UP000564836">
    <property type="component" value="Plasmid pBb323S2c"/>
</dbReference>
<dbReference type="RefSeq" id="WP_224518202.1">
    <property type="nucleotide sequence ID" value="NZ_CP088279.1"/>
</dbReference>
<keyword evidence="2" id="KW-0560">Oxidoreductase</keyword>
<proteinExistence type="predicted"/>
<geneLocation type="plasmid" evidence="4 5">
    <name>pBb323S2c</name>
</geneLocation>
<dbReference type="PANTHER" id="PTHR43747:SF1">
    <property type="entry name" value="SLR1998 PROTEIN"/>
    <property type="match status" value="1"/>
</dbReference>
<dbReference type="Gene3D" id="3.30.9.100">
    <property type="match status" value="1"/>
</dbReference>
<sequence>MEQAFGLVHHGTATVGGRSGITANTICCDVCIVGAGPAGLAAALRLADLGRDICVVAPLPGDGNRRWESLTPGAWKILDALGLGTALAQSHCLLSHAASVSWGDREVNRDGHAEVTFLIDRARFDACLMDAARRRGVRLLTPAVASRPQKIGDAWLLPVTTDQTTVSLCAAHVIDASGRKALTGSRRHRLSPATLALCARWRGPPAPPGVTRIEATAESWCWSASLADGAHYAAVFVDPRSLRAARDEPATAFLAAVGRSSPRWDGTLASPVTACDASASRIARAPGLEDTIAAGEAALSLDPLSSQGIQRALVDGQQSAIVVNTLIVHPERRRIAVAFHAERQAEASRRDSAMCHGLYREQATTYQSPFWSRYCGQDTPVEHQLRSPVPLDNLLPETRLRLSPRARLEDTAVIDGDLIALAPALVHPELDRPVAFLAGRSIGSLLARAFSGASAASLFDGWRADSLPEGTALELLRWFWQRGLLVDSSATDAS</sequence>
<gene>
    <name evidence="4" type="ORF">G6321_00003215</name>
</gene>
<dbReference type="AlphaFoldDB" id="A0A9X9YFV4"/>
<organism evidence="4 5">
    <name type="scientific">Bradyrhizobium barranii subsp. barranii</name>
    <dbReference type="NCBI Taxonomy" id="2823807"/>
    <lineage>
        <taxon>Bacteria</taxon>
        <taxon>Pseudomonadati</taxon>
        <taxon>Pseudomonadota</taxon>
        <taxon>Alphaproteobacteria</taxon>
        <taxon>Hyphomicrobiales</taxon>
        <taxon>Nitrobacteraceae</taxon>
        <taxon>Bradyrhizobium</taxon>
        <taxon>Bradyrhizobium barranii</taxon>
    </lineage>
</organism>
<evidence type="ECO:0000256" key="1">
    <source>
        <dbReference type="ARBA" id="ARBA00022630"/>
    </source>
</evidence>
<dbReference type="Pfam" id="PF00890">
    <property type="entry name" value="FAD_binding_2"/>
    <property type="match status" value="1"/>
</dbReference>
<evidence type="ECO:0000256" key="2">
    <source>
        <dbReference type="ARBA" id="ARBA00023002"/>
    </source>
</evidence>
<evidence type="ECO:0000259" key="3">
    <source>
        <dbReference type="Pfam" id="PF00890"/>
    </source>
</evidence>
<dbReference type="Pfam" id="PF04820">
    <property type="entry name" value="Trp_halogenase"/>
    <property type="match status" value="1"/>
</dbReference>
<dbReference type="InterPro" id="IPR036188">
    <property type="entry name" value="FAD/NAD-bd_sf"/>
</dbReference>
<name>A0A9X9YFV4_9BRAD</name>
<dbReference type="PANTHER" id="PTHR43747">
    <property type="entry name" value="FAD-BINDING PROTEIN"/>
    <property type="match status" value="1"/>
</dbReference>
<dbReference type="PRINTS" id="PR00420">
    <property type="entry name" value="RNGMNOXGNASE"/>
</dbReference>
<reference evidence="4 5" key="2">
    <citation type="journal article" date="2022" name="Int. J. Syst. Evol. Microbiol.">
        <title>Strains of Bradyrhizobium barranii sp. nov. associated with legumes native to Canada are symbionts of soybeans and belong to different subspecies (subsp. barranii subsp. nov. and subsp. apii subsp. nov.) and symbiovars (sv. glycinearum and sv. septentrionale).</title>
        <authorList>
            <person name="Bromfield E.S.P."/>
            <person name="Cloutier S."/>
            <person name="Wasai-Hara S."/>
            <person name="Minamisawa K."/>
        </authorList>
    </citation>
    <scope>NUCLEOTIDE SEQUENCE [LARGE SCALE GENOMIC DNA]</scope>
    <source>
        <strain evidence="5">323S2</strain>
        <plasmid evidence="4 5">pBb323S2c</plasmid>
    </source>
</reference>